<sequence>MRHAAPRPDRTMPAPPNAVCVFAAAHFGYPVQRLIALAYTRGVLQYWDPARRLWQVFQPEDPADDIRFTQSAYGWLPNWNPQRGEVGIVPTARGLRRLWLNPVNETWHAQPLMQLPVCSAPGAVRRYLACIVKDGQALWTGTADLSQQQEYPLDVPGSGWSRPFAYDGRLAWLHAEGQLAWRPDAVPEFLRWPEGWTPRLDFGGPTQSRDGRLWLAGHDGSGYSFVELLASAPEQRPIDGARLGFASLLFRRGHEIKGDPWDVEDVEDPHADDALVLPLLRAYDGQQVLAHGLVLRLHQYTGRAEDALASRTIARSTVEWIGQTNVVLDEVARLSRPVDCVPFVYDGALWLHHPDWHTMRGWDTGGVA</sequence>
<keyword evidence="2" id="KW-1185">Reference proteome</keyword>
<proteinExistence type="predicted"/>
<evidence type="ECO:0000313" key="2">
    <source>
        <dbReference type="Proteomes" id="UP000298438"/>
    </source>
</evidence>
<organism evidence="1 2">
    <name type="scientific">Zemynaea arenosa</name>
    <dbReference type="NCBI Taxonomy" id="2561931"/>
    <lineage>
        <taxon>Bacteria</taxon>
        <taxon>Pseudomonadati</taxon>
        <taxon>Pseudomonadota</taxon>
        <taxon>Betaproteobacteria</taxon>
        <taxon>Burkholderiales</taxon>
        <taxon>Oxalobacteraceae</taxon>
        <taxon>Telluria group</taxon>
        <taxon>Zemynaea</taxon>
    </lineage>
</organism>
<name>A0A4Y9S7H5_9BURK</name>
<dbReference type="OrthoDB" id="7061697at2"/>
<dbReference type="Proteomes" id="UP000298438">
    <property type="component" value="Unassembled WGS sequence"/>
</dbReference>
<dbReference type="AlphaFoldDB" id="A0A4Y9S7H5"/>
<protein>
    <recommendedName>
        <fullName evidence="3">Exo-alpha-sialidase</fullName>
    </recommendedName>
</protein>
<reference evidence="1 2" key="1">
    <citation type="submission" date="2019-03" db="EMBL/GenBank/DDBJ databases">
        <title>Draft Genome Sequence of Massilia arenosa sp. nov., a Novel Massilia Species Isolated from a Sandy-loam Maize Soil.</title>
        <authorList>
            <person name="Raths R."/>
            <person name="Peta V."/>
            <person name="Bucking H."/>
        </authorList>
    </citation>
    <scope>NUCLEOTIDE SEQUENCE [LARGE SCALE GENOMIC DNA]</scope>
    <source>
        <strain evidence="1 2">MC02</strain>
    </source>
</reference>
<comment type="caution">
    <text evidence="1">The sequence shown here is derived from an EMBL/GenBank/DDBJ whole genome shotgun (WGS) entry which is preliminary data.</text>
</comment>
<evidence type="ECO:0008006" key="3">
    <source>
        <dbReference type="Google" id="ProtNLM"/>
    </source>
</evidence>
<evidence type="ECO:0000313" key="1">
    <source>
        <dbReference type="EMBL" id="TFW15478.1"/>
    </source>
</evidence>
<accession>A0A4Y9S7H5</accession>
<dbReference type="EMBL" id="SPVF01000230">
    <property type="protein sequence ID" value="TFW15478.1"/>
    <property type="molecule type" value="Genomic_DNA"/>
</dbReference>
<gene>
    <name evidence="1" type="ORF">E4L96_18110</name>
</gene>